<feature type="region of interest" description="Disordered" evidence="1">
    <location>
        <begin position="305"/>
        <end position="388"/>
    </location>
</feature>
<feature type="region of interest" description="Disordered" evidence="1">
    <location>
        <begin position="1285"/>
        <end position="1312"/>
    </location>
</feature>
<feature type="chain" id="PRO_5007884095" evidence="2">
    <location>
        <begin position="25"/>
        <end position="2166"/>
    </location>
</feature>
<dbReference type="STRING" id="1081104.A0A167B8D7"/>
<dbReference type="GeneID" id="30026136"/>
<comment type="caution">
    <text evidence="3">The sequence shown here is derived from an EMBL/GenBank/DDBJ whole genome shotgun (WGS) entry which is preliminary data.</text>
</comment>
<dbReference type="EMBL" id="AZHB01000081">
    <property type="protein sequence ID" value="OAA39765.1"/>
    <property type="molecule type" value="Genomic_DNA"/>
</dbReference>
<dbReference type="RefSeq" id="XP_018699371.1">
    <property type="nucleotide sequence ID" value="XM_018853444.1"/>
</dbReference>
<evidence type="ECO:0000313" key="3">
    <source>
        <dbReference type="EMBL" id="OAA39765.1"/>
    </source>
</evidence>
<dbReference type="Proteomes" id="UP000076744">
    <property type="component" value="Unassembled WGS sequence"/>
</dbReference>
<feature type="compositionally biased region" description="Polar residues" evidence="1">
    <location>
        <begin position="482"/>
        <end position="506"/>
    </location>
</feature>
<feature type="compositionally biased region" description="Basic and acidic residues" evidence="1">
    <location>
        <begin position="537"/>
        <end position="546"/>
    </location>
</feature>
<feature type="compositionally biased region" description="Acidic residues" evidence="1">
    <location>
        <begin position="332"/>
        <end position="344"/>
    </location>
</feature>
<feature type="compositionally biased region" description="Acidic residues" evidence="1">
    <location>
        <begin position="306"/>
        <end position="315"/>
    </location>
</feature>
<proteinExistence type="predicted"/>
<protein>
    <submittedName>
        <fullName evidence="3">Uncharacterized protein</fullName>
    </submittedName>
</protein>
<evidence type="ECO:0000256" key="1">
    <source>
        <dbReference type="SAM" id="MobiDB-lite"/>
    </source>
</evidence>
<evidence type="ECO:0000313" key="4">
    <source>
        <dbReference type="Proteomes" id="UP000076744"/>
    </source>
</evidence>
<organism evidence="3 4">
    <name type="scientific">Cordyceps fumosorosea (strain ARSEF 2679)</name>
    <name type="common">Isaria fumosorosea</name>
    <dbReference type="NCBI Taxonomy" id="1081104"/>
    <lineage>
        <taxon>Eukaryota</taxon>
        <taxon>Fungi</taxon>
        <taxon>Dikarya</taxon>
        <taxon>Ascomycota</taxon>
        <taxon>Pezizomycotina</taxon>
        <taxon>Sordariomycetes</taxon>
        <taxon>Hypocreomycetidae</taxon>
        <taxon>Hypocreales</taxon>
        <taxon>Cordycipitaceae</taxon>
        <taxon>Cordyceps</taxon>
    </lineage>
</organism>
<sequence>MSGSLLRLTVLYTTVLGFLRLHLAHKHNLAHALNSREIKEILIQSLKHHSINEFLEAFVNIRDNSCPPGKQIDWAIVAHVADYLWLSSVLDGLPSSYPHDKPAWQLVLVVLRRHFPFLDKEQLVPEDVHELIGCVSPQEHLDAASCRNIISRICNGKDSQGRQEVGACNDMIARRGALWSAIVGDDGDEDAIHAQFMGYHERRQDSANDIENDEEYGPNDQLLKELKERAVQTLQEVGNKDLTELRNEALVIVTSAKEIMRQIRGGKAHGSRTPGAQLAVSDEDYQERLQRGRNHIIEQLHKKFGEDEEDQDGDYDPFSQTCPETAPQNLDTDIDESQPEAESETNDREIPYVNQFPVSGNNKISETSFDNRCESTVGGGATTAREENMGEQVATAIEEQTATARGATDEKQAATDGQATTETEAHAEWRAATKEHIAAEQSVTSPYQDATRGQVATEERDPIKGYVFVVSEKSADDEQAAVGNSSRPSSIPNLQSFWGTQRGPTEELSTYGENLDELKAHQEQGAKTDLQLSHVETPVEREDMTDRGTVVDSITEDEIDHVEMADQKTSAGSGLDERRLPGIQGKSELQQQKRKWTADDGNNGQRKRGKVENMTPVPFGDVEPVDLRVEYDMSMAIYRLFPIETAWAMISNCLQLLEERDYVAYYAHLYTTLRDHPNIKEEMMPQSTAAILKKIHERFNMLPNAPNKTQVEDAIRNEEPQFAWLIYDRIGPSLVAQRDSFQLWKNMLQDRDQLLRLQTICLRLYNLVAPGQITDAQSFDAMAFEKSMMATLKQSSCALMMIRIVKSGMVRCGVDFQDCNPVTEEEFQALFSRMHVAFAKLKKQKCSGGTCMAKGVLAATDRAQRRSRPTLTATWQRKLTLKAPAVIKTYVYAQTIATEAEKQPQADVEKQPKTQTDRVVKAATAAPASYKSPSLLEIKKEFFIRSSLKPSNALRDSQREKHLQLAKRLASVDEGTGKNMQECLDKSDRAEEYYLLLLSLVRTRKIPLHILPDSARHILSPVLNDDLGTTVQVDGASESQLSRWFLLLRPWRPSRHYRETGKEWAEMLNQYGSFETVEFRAAFEIVLADFRATIHREVGELLKYESRCLEIAILRNKIGNRVVRETSLQHGHKSSPPSASLNGAVGHMMTESSPIFDKNSAERQVFESEAVEAAASILNTPAFQDSPKSMEGILFSYNYRKAKVVSEVQTGACCSDNATRGEGSLQNDGTAEIGVECGDSKAARTRSIFLDMATQMGGNPASGNHAQRDAMPGAHESVQTEVFNSDTTTQMERPPMSRTTAPTETQTKSVPGTHQAMQTDTFYSDSGTQVNITSTSDHETQTKTIRGTHQAMQTDTFYSDSGTQMNNTSTPTCNHETQTKTIRGTHQAMQTDTFYSDSGTQMNNTSTPTCNHETQTKTIRGTHQAMQTDTFYSDSGTQMNNTSTPTCNHETQTKTIRGTHQAMQTDTFYSDSGTQMNNTSTPTCNHETQTKTIRGTHQAMQTDTFYSDSGTQMNNTSTPTCNHETQTKTIRGTHQAMQTDTFYSDSGTQMNNTSTPTCNHETQTKTIRGTHQAMQTDTFYSDSGTQMNNTSTPTCNHETQTKTIRGTHQAMQTDTFYSDSGTQMNNTSTPTCNHETQTKTIRGTHQAMQTDTFYSDSGTQMNNTSTPTCNHETQTKTIRGTHQAMQTDTFYSDSGTQMNNTSTPTCNHETQTKTIRGTHQAMQTDTFYSDSGTQMNNTSTPTCNHETQTKTIRGTHQAMQTDTFYSDSGTQMNNTSTPTCNHETQTKTIRGTHQAMQTDTFYSDSGTQMNNTSTPTCNHETQTKTIRGTHQAMQTDTFYSDSGTQMNNTSTPTCNHETQTKTIRGTHQAMQTDTFYSDSGTQMNNTSTPTCNHETQTKTIRGTHQAMQTDTFYSDSGTQMNNTSTPTCNHETQTKTIRGTHQAMQTDTFYSDSGTQMNNTSTPTCNHETQTKTIRGTHQAMQTDTFYSDSGTQMNNTSTPTCNHETQTKTIRGTHQAMQTDTFYSDSGTQMNNTSTPTCNHETQTKTIRGTHQAMQTDTFYSDSGTQMNNTSTPTCNHETQTKTIRGTHQAMQTDTFYSDSGTQMNNTSTPTCNHETQTKTIRGTHQAMQTDTFYSDSGTQMNNTSTPNRAMLCHQFVVQRGKGSA</sequence>
<keyword evidence="2" id="KW-0732">Signal</keyword>
<gene>
    <name evidence="3" type="ORF">ISF_09844</name>
</gene>
<feature type="signal peptide" evidence="2">
    <location>
        <begin position="1"/>
        <end position="24"/>
    </location>
</feature>
<accession>A0A167B8D7</accession>
<feature type="region of interest" description="Disordered" evidence="1">
    <location>
        <begin position="524"/>
        <end position="615"/>
    </location>
</feature>
<feature type="region of interest" description="Disordered" evidence="1">
    <location>
        <begin position="401"/>
        <end position="426"/>
    </location>
</feature>
<reference evidence="3 4" key="1">
    <citation type="journal article" date="2016" name="Genome Biol. Evol.">
        <title>Divergent and convergent evolution of fungal pathogenicity.</title>
        <authorList>
            <person name="Shang Y."/>
            <person name="Xiao G."/>
            <person name="Zheng P."/>
            <person name="Cen K."/>
            <person name="Zhan S."/>
            <person name="Wang C."/>
        </authorList>
    </citation>
    <scope>NUCLEOTIDE SEQUENCE [LARGE SCALE GENOMIC DNA]</scope>
    <source>
        <strain evidence="3 4">ARSEF 2679</strain>
    </source>
</reference>
<feature type="compositionally biased region" description="Polar residues" evidence="1">
    <location>
        <begin position="356"/>
        <end position="370"/>
    </location>
</feature>
<evidence type="ECO:0000256" key="2">
    <source>
        <dbReference type="SAM" id="SignalP"/>
    </source>
</evidence>
<name>A0A167B8D7_CORFA</name>
<feature type="compositionally biased region" description="Polar residues" evidence="1">
    <location>
        <begin position="318"/>
        <end position="331"/>
    </location>
</feature>
<keyword evidence="4" id="KW-1185">Reference proteome</keyword>
<feature type="region of interest" description="Disordered" evidence="1">
    <location>
        <begin position="478"/>
        <end position="506"/>
    </location>
</feature>